<name>A0ACC1BK26_9ROSI</name>
<keyword evidence="2" id="KW-1185">Reference proteome</keyword>
<evidence type="ECO:0000313" key="1">
    <source>
        <dbReference type="EMBL" id="KAJ0099260.1"/>
    </source>
</evidence>
<protein>
    <submittedName>
        <fullName evidence="1">Uncharacterized protein</fullName>
    </submittedName>
</protein>
<comment type="caution">
    <text evidence="1">The sequence shown here is derived from an EMBL/GenBank/DDBJ whole genome shotgun (WGS) entry which is preliminary data.</text>
</comment>
<reference evidence="2" key="1">
    <citation type="journal article" date="2023" name="G3 (Bethesda)">
        <title>Genome assembly and association tests identify interacting loci associated with vigor, precocity, and sex in interspecific pistachio rootstocks.</title>
        <authorList>
            <person name="Palmer W."/>
            <person name="Jacygrad E."/>
            <person name="Sagayaradj S."/>
            <person name="Cavanaugh K."/>
            <person name="Han R."/>
            <person name="Bertier L."/>
            <person name="Beede B."/>
            <person name="Kafkas S."/>
            <person name="Golino D."/>
            <person name="Preece J."/>
            <person name="Michelmore R."/>
        </authorList>
    </citation>
    <scope>NUCLEOTIDE SEQUENCE [LARGE SCALE GENOMIC DNA]</scope>
</reference>
<dbReference type="Proteomes" id="UP001164250">
    <property type="component" value="Chromosome 4"/>
</dbReference>
<sequence>MEGSTSRESQQRKLSVSGNCENTSDNHQKKMMHRDMEKQRRREMSVLHASLRSLLPLEHIKGKRSMSDHINGAVKYINDLKKRITELSAKRDKLKKSDLSVSSPGGSGSTNDRLPCCSVMVHPCLSGGFDVLISYSSFKEPGLPLSRVLEARDDPTFVDVSGLQQKLFEVMTASS</sequence>
<organism evidence="1 2">
    <name type="scientific">Pistacia atlantica</name>
    <dbReference type="NCBI Taxonomy" id="434234"/>
    <lineage>
        <taxon>Eukaryota</taxon>
        <taxon>Viridiplantae</taxon>
        <taxon>Streptophyta</taxon>
        <taxon>Embryophyta</taxon>
        <taxon>Tracheophyta</taxon>
        <taxon>Spermatophyta</taxon>
        <taxon>Magnoliopsida</taxon>
        <taxon>eudicotyledons</taxon>
        <taxon>Gunneridae</taxon>
        <taxon>Pentapetalae</taxon>
        <taxon>rosids</taxon>
        <taxon>malvids</taxon>
        <taxon>Sapindales</taxon>
        <taxon>Anacardiaceae</taxon>
        <taxon>Pistacia</taxon>
    </lineage>
</organism>
<dbReference type="EMBL" id="CM047900">
    <property type="protein sequence ID" value="KAJ0099260.1"/>
    <property type="molecule type" value="Genomic_DNA"/>
</dbReference>
<gene>
    <name evidence="1" type="ORF">Patl1_20014</name>
</gene>
<proteinExistence type="predicted"/>
<evidence type="ECO:0000313" key="2">
    <source>
        <dbReference type="Proteomes" id="UP001164250"/>
    </source>
</evidence>
<accession>A0ACC1BK26</accession>